<dbReference type="AlphaFoldDB" id="A0A0E9WLU9"/>
<sequence>MLIHFHTNYDIYHKKKNIAEQVAETSVWLGRRAVILQRGQ</sequence>
<reference evidence="1" key="1">
    <citation type="submission" date="2014-11" db="EMBL/GenBank/DDBJ databases">
        <authorList>
            <person name="Amaro Gonzalez C."/>
        </authorList>
    </citation>
    <scope>NUCLEOTIDE SEQUENCE</scope>
</reference>
<dbReference type="EMBL" id="GBXM01017208">
    <property type="protein sequence ID" value="JAH91369.1"/>
    <property type="molecule type" value="Transcribed_RNA"/>
</dbReference>
<reference evidence="1" key="2">
    <citation type="journal article" date="2015" name="Fish Shellfish Immunol.">
        <title>Early steps in the European eel (Anguilla anguilla)-Vibrio vulnificus interaction in the gills: Role of the RtxA13 toxin.</title>
        <authorList>
            <person name="Callol A."/>
            <person name="Pajuelo D."/>
            <person name="Ebbesson L."/>
            <person name="Teles M."/>
            <person name="MacKenzie S."/>
            <person name="Amaro C."/>
        </authorList>
    </citation>
    <scope>NUCLEOTIDE SEQUENCE</scope>
</reference>
<name>A0A0E9WLU9_ANGAN</name>
<organism evidence="1">
    <name type="scientific">Anguilla anguilla</name>
    <name type="common">European freshwater eel</name>
    <name type="synonym">Muraena anguilla</name>
    <dbReference type="NCBI Taxonomy" id="7936"/>
    <lineage>
        <taxon>Eukaryota</taxon>
        <taxon>Metazoa</taxon>
        <taxon>Chordata</taxon>
        <taxon>Craniata</taxon>
        <taxon>Vertebrata</taxon>
        <taxon>Euteleostomi</taxon>
        <taxon>Actinopterygii</taxon>
        <taxon>Neopterygii</taxon>
        <taxon>Teleostei</taxon>
        <taxon>Anguilliformes</taxon>
        <taxon>Anguillidae</taxon>
        <taxon>Anguilla</taxon>
    </lineage>
</organism>
<accession>A0A0E9WLU9</accession>
<evidence type="ECO:0000313" key="1">
    <source>
        <dbReference type="EMBL" id="JAH91369.1"/>
    </source>
</evidence>
<proteinExistence type="predicted"/>
<protein>
    <submittedName>
        <fullName evidence="1">Uncharacterized protein</fullName>
    </submittedName>
</protein>